<dbReference type="Pfam" id="PF00095">
    <property type="entry name" value="WAP"/>
    <property type="match status" value="1"/>
</dbReference>
<evidence type="ECO:0000259" key="2">
    <source>
        <dbReference type="Pfam" id="PF00095"/>
    </source>
</evidence>
<accession>A0AAV2Q1W0</accession>
<dbReference type="SUPFAM" id="SSF57256">
    <property type="entry name" value="Elafin-like"/>
    <property type="match status" value="1"/>
</dbReference>
<gene>
    <name evidence="3" type="ORF">MNOR_LOCUS6190</name>
</gene>
<name>A0AAV2Q1W0_MEGNR</name>
<dbReference type="InterPro" id="IPR008197">
    <property type="entry name" value="WAP_dom"/>
</dbReference>
<reference evidence="3 4" key="1">
    <citation type="submission" date="2024-05" db="EMBL/GenBank/DDBJ databases">
        <authorList>
            <person name="Wallberg A."/>
        </authorList>
    </citation>
    <scope>NUCLEOTIDE SEQUENCE [LARGE SCALE GENOMIC DNA]</scope>
</reference>
<protein>
    <recommendedName>
        <fullName evidence="2">WAP domain-containing protein</fullName>
    </recommendedName>
</protein>
<dbReference type="GO" id="GO:0030414">
    <property type="term" value="F:peptidase inhibitor activity"/>
    <property type="evidence" value="ECO:0007669"/>
    <property type="project" value="InterPro"/>
</dbReference>
<comment type="caution">
    <text evidence="3">The sequence shown here is derived from an EMBL/GenBank/DDBJ whole genome shotgun (WGS) entry which is preliminary data.</text>
</comment>
<sequence>TQYLVFIKKTTLAISLKMASLLRIMVVAVAIVACVVGQDCARWCKDDQGRAYCCHDGVGPVGGSEVHPGQCPPVRKECPAARFQSPQVCSDDGECGYTSKCCFDKCLD</sequence>
<evidence type="ECO:0000313" key="4">
    <source>
        <dbReference type="Proteomes" id="UP001497623"/>
    </source>
</evidence>
<dbReference type="Gene3D" id="4.10.75.10">
    <property type="entry name" value="Elafin-like"/>
    <property type="match status" value="1"/>
</dbReference>
<proteinExistence type="predicted"/>
<organism evidence="3 4">
    <name type="scientific">Meganyctiphanes norvegica</name>
    <name type="common">Northern krill</name>
    <name type="synonym">Thysanopoda norvegica</name>
    <dbReference type="NCBI Taxonomy" id="48144"/>
    <lineage>
        <taxon>Eukaryota</taxon>
        <taxon>Metazoa</taxon>
        <taxon>Ecdysozoa</taxon>
        <taxon>Arthropoda</taxon>
        <taxon>Crustacea</taxon>
        <taxon>Multicrustacea</taxon>
        <taxon>Malacostraca</taxon>
        <taxon>Eumalacostraca</taxon>
        <taxon>Eucarida</taxon>
        <taxon>Euphausiacea</taxon>
        <taxon>Euphausiidae</taxon>
        <taxon>Meganyctiphanes</taxon>
    </lineage>
</organism>
<feature type="non-terminal residue" evidence="3">
    <location>
        <position position="1"/>
    </location>
</feature>
<dbReference type="EMBL" id="CAXKWB010002524">
    <property type="protein sequence ID" value="CAL4067104.1"/>
    <property type="molecule type" value="Genomic_DNA"/>
</dbReference>
<keyword evidence="4" id="KW-1185">Reference proteome</keyword>
<feature type="non-terminal residue" evidence="3">
    <location>
        <position position="108"/>
    </location>
</feature>
<feature type="transmembrane region" description="Helical" evidence="1">
    <location>
        <begin position="21"/>
        <end position="38"/>
    </location>
</feature>
<feature type="domain" description="WAP" evidence="2">
    <location>
        <begin position="67"/>
        <end position="106"/>
    </location>
</feature>
<dbReference type="AlphaFoldDB" id="A0AAV2Q1W0"/>
<keyword evidence="1" id="KW-1133">Transmembrane helix</keyword>
<evidence type="ECO:0000313" key="3">
    <source>
        <dbReference type="EMBL" id="CAL4067104.1"/>
    </source>
</evidence>
<dbReference type="Proteomes" id="UP001497623">
    <property type="component" value="Unassembled WGS sequence"/>
</dbReference>
<evidence type="ECO:0000256" key="1">
    <source>
        <dbReference type="SAM" id="Phobius"/>
    </source>
</evidence>
<keyword evidence="1" id="KW-0472">Membrane</keyword>
<dbReference type="GO" id="GO:0005576">
    <property type="term" value="C:extracellular region"/>
    <property type="evidence" value="ECO:0007669"/>
    <property type="project" value="InterPro"/>
</dbReference>
<dbReference type="InterPro" id="IPR036645">
    <property type="entry name" value="Elafin-like_sf"/>
</dbReference>
<keyword evidence="1" id="KW-0812">Transmembrane</keyword>